<evidence type="ECO:0000313" key="3">
    <source>
        <dbReference type="Proteomes" id="UP000595001"/>
    </source>
</evidence>
<proteinExistence type="predicted"/>
<dbReference type="EMBL" id="CP065856">
    <property type="protein sequence ID" value="QPV62359.1"/>
    <property type="molecule type" value="Genomic_DNA"/>
</dbReference>
<dbReference type="GeneID" id="60590165"/>
<evidence type="ECO:0000256" key="1">
    <source>
        <dbReference type="SAM" id="MobiDB-lite"/>
    </source>
</evidence>
<dbReference type="OrthoDB" id="242308at2157"/>
<accession>A0A7T3FX19</accession>
<keyword evidence="3" id="KW-1185">Reference proteome</keyword>
<reference evidence="2 3" key="1">
    <citation type="submission" date="2020-12" db="EMBL/GenBank/DDBJ databases">
        <title>Halosimplex halophilum sp. nov. and Halosimplex salinum sp. nov., two new members of the genus Halosimplex.</title>
        <authorList>
            <person name="Cui H.L."/>
        </authorList>
    </citation>
    <scope>NUCLEOTIDE SEQUENCE [LARGE SCALE GENOMIC DNA]</scope>
    <source>
        <strain evidence="2 3">YGH94</strain>
    </source>
</reference>
<feature type="region of interest" description="Disordered" evidence="1">
    <location>
        <begin position="189"/>
        <end position="220"/>
    </location>
</feature>
<protein>
    <submittedName>
        <fullName evidence="2">Uncharacterized protein</fullName>
    </submittedName>
</protein>
<dbReference type="Proteomes" id="UP000595001">
    <property type="component" value="Chromosome"/>
</dbReference>
<dbReference type="KEGG" id="hlt:I7X12_16690"/>
<dbReference type="AlphaFoldDB" id="A0A7T3FX19"/>
<evidence type="ECO:0000313" key="2">
    <source>
        <dbReference type="EMBL" id="QPV62359.1"/>
    </source>
</evidence>
<organism evidence="2 3">
    <name type="scientific">Halosimplex litoreum</name>
    <dbReference type="NCBI Taxonomy" id="1198301"/>
    <lineage>
        <taxon>Archaea</taxon>
        <taxon>Methanobacteriati</taxon>
        <taxon>Methanobacteriota</taxon>
        <taxon>Stenosarchaea group</taxon>
        <taxon>Halobacteria</taxon>
        <taxon>Halobacteriales</taxon>
        <taxon>Haloarculaceae</taxon>
        <taxon>Halosimplex</taxon>
    </lineage>
</organism>
<sequence length="220" mass="23739">MTEPTRSQFAFVSLPAGELGRPPEAFALELVDRRFEPARSVEGIHNRTPGVSSVYTDERREGALRFDVPTVETESAALAVDGRRYPLSGSDVTELASAPDLSLSSVSIPEPIPADGSIELGVTATNDGDREGRFLAGFRHSGLPKRVDVTVPPGETASNSVRYDVFYDEGSMSFAFDYPGDDRDYEVAIEPASTPSETASMPPETDDTPVETAASRDPFY</sequence>
<name>A0A7T3FX19_9EURY</name>
<gene>
    <name evidence="2" type="ORF">I7X12_16690</name>
</gene>
<dbReference type="RefSeq" id="WP_198061164.1">
    <property type="nucleotide sequence ID" value="NZ_CP065856.1"/>
</dbReference>